<keyword evidence="2" id="KW-1185">Reference proteome</keyword>
<sequence>IFATFTAVLGVVSAKCYGSGDAWQDKDLARSNAQRAREGYNGNAGAFQGEYKPAEVKSLRVQGTGTQRFDFSVRNLNSGESHDIVDAVYTFHHENEINGYDMGGSS</sequence>
<reference evidence="1" key="2">
    <citation type="submission" date="2023-06" db="EMBL/GenBank/DDBJ databases">
        <authorList>
            <consortium name="Lawrence Berkeley National Laboratory"/>
            <person name="Haridas S."/>
            <person name="Hensen N."/>
            <person name="Bonometti L."/>
            <person name="Westerberg I."/>
            <person name="Brannstrom I.O."/>
            <person name="Guillou S."/>
            <person name="Cros-Aarteil S."/>
            <person name="Calhoun S."/>
            <person name="Kuo A."/>
            <person name="Mondo S."/>
            <person name="Pangilinan J."/>
            <person name="Riley R."/>
            <person name="Labutti K."/>
            <person name="Andreopoulos B."/>
            <person name="Lipzen A."/>
            <person name="Chen C."/>
            <person name="Yanf M."/>
            <person name="Daum C."/>
            <person name="Ng V."/>
            <person name="Clum A."/>
            <person name="Steindorff A."/>
            <person name="Ohm R."/>
            <person name="Martin F."/>
            <person name="Silar P."/>
            <person name="Natvig D."/>
            <person name="Lalanne C."/>
            <person name="Gautier V."/>
            <person name="Ament-Velasquez S.L."/>
            <person name="Kruys A."/>
            <person name="Hutchinson M.I."/>
            <person name="Powell A.J."/>
            <person name="Barry K."/>
            <person name="Miller A.N."/>
            <person name="Grigoriev I.V."/>
            <person name="Debuchy R."/>
            <person name="Gladieux P."/>
            <person name="Thoren M.H."/>
            <person name="Johannesson H."/>
        </authorList>
    </citation>
    <scope>NUCLEOTIDE SEQUENCE</scope>
    <source>
        <strain evidence="1">CBS 118394</strain>
    </source>
</reference>
<evidence type="ECO:0000313" key="2">
    <source>
        <dbReference type="Proteomes" id="UP001283341"/>
    </source>
</evidence>
<dbReference type="Proteomes" id="UP001283341">
    <property type="component" value="Unassembled WGS sequence"/>
</dbReference>
<dbReference type="AlphaFoldDB" id="A0AAE0IU87"/>
<protein>
    <submittedName>
        <fullName evidence="1">Uncharacterized protein</fullName>
    </submittedName>
</protein>
<accession>A0AAE0IU87</accession>
<evidence type="ECO:0000313" key="1">
    <source>
        <dbReference type="EMBL" id="KAK3331373.1"/>
    </source>
</evidence>
<dbReference type="EMBL" id="JAUEDM010000001">
    <property type="protein sequence ID" value="KAK3331373.1"/>
    <property type="molecule type" value="Genomic_DNA"/>
</dbReference>
<comment type="caution">
    <text evidence="1">The sequence shown here is derived from an EMBL/GenBank/DDBJ whole genome shotgun (WGS) entry which is preliminary data.</text>
</comment>
<reference evidence="1" key="1">
    <citation type="journal article" date="2023" name="Mol. Phylogenet. Evol.">
        <title>Genome-scale phylogeny and comparative genomics of the fungal order Sordariales.</title>
        <authorList>
            <person name="Hensen N."/>
            <person name="Bonometti L."/>
            <person name="Westerberg I."/>
            <person name="Brannstrom I.O."/>
            <person name="Guillou S."/>
            <person name="Cros-Aarteil S."/>
            <person name="Calhoun S."/>
            <person name="Haridas S."/>
            <person name="Kuo A."/>
            <person name="Mondo S."/>
            <person name="Pangilinan J."/>
            <person name="Riley R."/>
            <person name="LaButti K."/>
            <person name="Andreopoulos B."/>
            <person name="Lipzen A."/>
            <person name="Chen C."/>
            <person name="Yan M."/>
            <person name="Daum C."/>
            <person name="Ng V."/>
            <person name="Clum A."/>
            <person name="Steindorff A."/>
            <person name="Ohm R.A."/>
            <person name="Martin F."/>
            <person name="Silar P."/>
            <person name="Natvig D.O."/>
            <person name="Lalanne C."/>
            <person name="Gautier V."/>
            <person name="Ament-Velasquez S.L."/>
            <person name="Kruys A."/>
            <person name="Hutchinson M.I."/>
            <person name="Powell A.J."/>
            <person name="Barry K."/>
            <person name="Miller A.N."/>
            <person name="Grigoriev I.V."/>
            <person name="Debuchy R."/>
            <person name="Gladieux P."/>
            <person name="Hiltunen Thoren M."/>
            <person name="Johannesson H."/>
        </authorList>
    </citation>
    <scope>NUCLEOTIDE SEQUENCE</scope>
    <source>
        <strain evidence="1">CBS 118394</strain>
    </source>
</reference>
<organism evidence="1 2">
    <name type="scientific">Apodospora peruviana</name>
    <dbReference type="NCBI Taxonomy" id="516989"/>
    <lineage>
        <taxon>Eukaryota</taxon>
        <taxon>Fungi</taxon>
        <taxon>Dikarya</taxon>
        <taxon>Ascomycota</taxon>
        <taxon>Pezizomycotina</taxon>
        <taxon>Sordariomycetes</taxon>
        <taxon>Sordariomycetidae</taxon>
        <taxon>Sordariales</taxon>
        <taxon>Lasiosphaeriaceae</taxon>
        <taxon>Apodospora</taxon>
    </lineage>
</organism>
<gene>
    <name evidence="1" type="ORF">B0H66DRAFT_445495</name>
</gene>
<name>A0AAE0IU87_9PEZI</name>
<feature type="non-terminal residue" evidence="1">
    <location>
        <position position="1"/>
    </location>
</feature>
<feature type="non-terminal residue" evidence="1">
    <location>
        <position position="106"/>
    </location>
</feature>
<proteinExistence type="predicted"/>